<dbReference type="Pfam" id="PF08870">
    <property type="entry name" value="DndE"/>
    <property type="match status" value="1"/>
</dbReference>
<dbReference type="KEGG" id="mamo:A6B35_33125"/>
<reference evidence="6 7" key="1">
    <citation type="journal article" date="2012" name="J. Bacteriol.">
        <title>Draft Genome Sequence of Plant Growth-Promoting Rhizobium Mesorhizobium amorphae, Isolated from Zinc-Lead Mine Tailings.</title>
        <authorList>
            <person name="Hao X."/>
            <person name="Lin Y."/>
            <person name="Johnstone L."/>
            <person name="Baltrus D.A."/>
            <person name="Miller S.J."/>
            <person name="Wei G."/>
            <person name="Rensing C."/>
        </authorList>
    </citation>
    <scope>NUCLEOTIDE SEQUENCE [LARGE SCALE GENOMIC DNA]</scope>
    <source>
        <strain evidence="6 7">CCNWGS0123</strain>
    </source>
</reference>
<dbReference type="GO" id="GO:0005524">
    <property type="term" value="F:ATP binding"/>
    <property type="evidence" value="ECO:0007669"/>
    <property type="project" value="UniProtKB-UniRule"/>
</dbReference>
<dbReference type="Gene3D" id="1.10.1220.160">
    <property type="entry name" value="DNA sulphur modification protein DndE"/>
    <property type="match status" value="1"/>
</dbReference>
<evidence type="ECO:0000313" key="6">
    <source>
        <dbReference type="EMBL" id="EHH09262.1"/>
    </source>
</evidence>
<keyword evidence="1 4" id="KW-0547">Nucleotide-binding</keyword>
<evidence type="ECO:0000256" key="2">
    <source>
        <dbReference type="ARBA" id="ARBA00022840"/>
    </source>
</evidence>
<evidence type="ECO:0000256" key="3">
    <source>
        <dbReference type="ARBA" id="ARBA00024784"/>
    </source>
</evidence>
<dbReference type="AlphaFoldDB" id="G6YG81"/>
<dbReference type="Pfam" id="PF01580">
    <property type="entry name" value="FtsK_SpoIIIE"/>
    <property type="match status" value="1"/>
</dbReference>
<evidence type="ECO:0000259" key="5">
    <source>
        <dbReference type="PROSITE" id="PS50901"/>
    </source>
</evidence>
<dbReference type="InterPro" id="IPR038472">
    <property type="entry name" value="DndE_sf"/>
</dbReference>
<keyword evidence="6" id="KW-0132">Cell division</keyword>
<dbReference type="EMBL" id="AGSN01000174">
    <property type="protein sequence ID" value="EHH09262.1"/>
    <property type="molecule type" value="Genomic_DNA"/>
</dbReference>
<dbReference type="GO" id="GO:0003677">
    <property type="term" value="F:DNA binding"/>
    <property type="evidence" value="ECO:0007669"/>
    <property type="project" value="InterPro"/>
</dbReference>
<keyword evidence="2 4" id="KW-0067">ATP-binding</keyword>
<evidence type="ECO:0000256" key="1">
    <source>
        <dbReference type="ARBA" id="ARBA00022741"/>
    </source>
</evidence>
<name>G6YG81_9HYPH</name>
<dbReference type="SUPFAM" id="SSF52540">
    <property type="entry name" value="P-loop containing nucleoside triphosphate hydrolases"/>
    <property type="match status" value="1"/>
</dbReference>
<evidence type="ECO:0000313" key="7">
    <source>
        <dbReference type="Proteomes" id="UP000002949"/>
    </source>
</evidence>
<gene>
    <name evidence="6" type="ORF">MEA186_24947</name>
</gene>
<dbReference type="InterPro" id="IPR050206">
    <property type="entry name" value="FtsK/SpoIIIE/SftA"/>
</dbReference>
<dbReference type="RefSeq" id="WP_006204718.1">
    <property type="nucleotide sequence ID" value="NZ_AGSN01000174.1"/>
</dbReference>
<dbReference type="Gene3D" id="3.40.50.300">
    <property type="entry name" value="P-loop containing nucleotide triphosphate hydrolases"/>
    <property type="match status" value="1"/>
</dbReference>
<dbReference type="Proteomes" id="UP000002949">
    <property type="component" value="Unassembled WGS sequence"/>
</dbReference>
<protein>
    <submittedName>
        <fullName evidence="6">Cell division FtsK/SpoIIIE</fullName>
    </submittedName>
</protein>
<feature type="binding site" evidence="4">
    <location>
        <begin position="285"/>
        <end position="292"/>
    </location>
    <ligand>
        <name>ATP</name>
        <dbReference type="ChEBI" id="CHEBI:30616"/>
    </ligand>
</feature>
<sequence>MVARVRITPKEKDQLSRIMKEGWNRDLEWWTIARIALTRSLQIAEAPDPETYATVSARPGGAELHSQQLTGEGKGEQEDFTDLYRGLLSIYEGRDLFQDEDVFHDCLQRHVRRGIAVISADLSSGADINRYIVDELFAERTGSSESVESDSVALGERVTKVLGQIGVGAKLVSSFEGPRLTRYTFELGLLDDLDRLRRGTSKIAFALGLGDAAVSVSLGSSARTVILDIPRPSSAWRTVGWSELAAGLSSQAAVAMSLPICVGTDVMGEPFLLDLAEAPHLFVGGTTGSGKSMCLHTIMLSLLMRQEHRPELLLIDPKAVEFAGYRDLPNLIGGGTVVSPEASLHALEGLVEAMDNRRDVLERFKARDIAEANANGAGLRRIVAVIDELGDLLMTRPEVDVPLIRLAQKARSVGIHLVLATQRPEAATFPGMLRSNVPSRIALTVQKASESRIILDDGGAEDLLGKGDMLVKFAGKQIVRVHGGRVTPADIIAAVR</sequence>
<dbReference type="InterPro" id="IPR027417">
    <property type="entry name" value="P-loop_NTPase"/>
</dbReference>
<keyword evidence="7" id="KW-1185">Reference proteome</keyword>
<dbReference type="GO" id="GO:0051301">
    <property type="term" value="P:cell division"/>
    <property type="evidence" value="ECO:0007669"/>
    <property type="project" value="UniProtKB-KW"/>
</dbReference>
<dbReference type="OrthoDB" id="233350at2"/>
<proteinExistence type="predicted"/>
<feature type="domain" description="FtsK" evidence="5">
    <location>
        <begin position="268"/>
        <end position="452"/>
    </location>
</feature>
<accession>G6YG81</accession>
<dbReference type="PANTHER" id="PTHR22683">
    <property type="entry name" value="SPORULATION PROTEIN RELATED"/>
    <property type="match status" value="1"/>
</dbReference>
<dbReference type="PROSITE" id="PS50901">
    <property type="entry name" value="FTSK"/>
    <property type="match status" value="1"/>
</dbReference>
<comment type="function">
    <text evidence="3">Essential cell division protein that coordinates cell division and chromosome segregation. The N-terminus is involved in assembly of the cell-division machinery. The C-terminus functions as a DNA motor that moves dsDNA in an ATP-dependent manner towards the dif recombination site, which is located within the replication terminus region. Translocation stops specifically at Xer-dif sites, where FtsK interacts with the Xer recombinase, allowing activation of chromosome unlinking by recombination. FtsK orienting polar sequences (KOPS) guide the direction of DNA translocation. FtsK can remove proteins from DNA as it translocates, but translocation stops specifically at XerCD-dif site, thereby preventing removal of XerC and XerD from dif.</text>
</comment>
<dbReference type="PATRIC" id="fig|1082933.3.peg.4838"/>
<dbReference type="InterPro" id="IPR014969">
    <property type="entry name" value="DNA_S_DndE"/>
</dbReference>
<evidence type="ECO:0000256" key="4">
    <source>
        <dbReference type="PROSITE-ProRule" id="PRU00289"/>
    </source>
</evidence>
<dbReference type="InterPro" id="IPR002543">
    <property type="entry name" value="FtsK_dom"/>
</dbReference>
<organism evidence="6 7">
    <name type="scientific">Mesorhizobium amorphae CCNWGS0123</name>
    <dbReference type="NCBI Taxonomy" id="1082933"/>
    <lineage>
        <taxon>Bacteria</taxon>
        <taxon>Pseudomonadati</taxon>
        <taxon>Pseudomonadota</taxon>
        <taxon>Alphaproteobacteria</taxon>
        <taxon>Hyphomicrobiales</taxon>
        <taxon>Phyllobacteriaceae</taxon>
        <taxon>Mesorhizobium</taxon>
    </lineage>
</organism>
<dbReference type="InterPro" id="IPR003593">
    <property type="entry name" value="AAA+_ATPase"/>
</dbReference>
<dbReference type="SMART" id="SM00382">
    <property type="entry name" value="AAA"/>
    <property type="match status" value="1"/>
</dbReference>
<dbReference type="PANTHER" id="PTHR22683:SF41">
    <property type="entry name" value="DNA TRANSLOCASE FTSK"/>
    <property type="match status" value="1"/>
</dbReference>
<keyword evidence="6" id="KW-0131">Cell cycle</keyword>
<dbReference type="eggNOG" id="COG1674">
    <property type="taxonomic scope" value="Bacteria"/>
</dbReference>